<evidence type="ECO:0000256" key="1">
    <source>
        <dbReference type="SAM" id="MobiDB-lite"/>
    </source>
</evidence>
<organism evidence="2 3">
    <name type="scientific">Agaricus bisporus var. burnettii</name>
    <dbReference type="NCBI Taxonomy" id="192524"/>
    <lineage>
        <taxon>Eukaryota</taxon>
        <taxon>Fungi</taxon>
        <taxon>Dikarya</taxon>
        <taxon>Basidiomycota</taxon>
        <taxon>Agaricomycotina</taxon>
        <taxon>Agaricomycetes</taxon>
        <taxon>Agaricomycetidae</taxon>
        <taxon>Agaricales</taxon>
        <taxon>Agaricineae</taxon>
        <taxon>Agaricaceae</taxon>
        <taxon>Agaricus</taxon>
    </lineage>
</organism>
<comment type="caution">
    <text evidence="2">The sequence shown here is derived from an EMBL/GenBank/DDBJ whole genome shotgun (WGS) entry which is preliminary data.</text>
</comment>
<evidence type="ECO:0000313" key="2">
    <source>
        <dbReference type="EMBL" id="KAF7760654.1"/>
    </source>
</evidence>
<dbReference type="AlphaFoldDB" id="A0A8H7C2X9"/>
<gene>
    <name evidence="2" type="ORF">Agabi119p4_10063</name>
</gene>
<sequence>MLRAIQKVSRGTRPLAAISRSGASQHGPRNPTLSTLRTASKSGASRSSGGHYSTRKYATKAPGQSSNVPEDPKDVAWLNYLETVSRAPWLPLTPRNQEDILKRSYFLVFHMFLYLTRPMSKDPEEDKAAVRNFLLLFTTAPVSADSEIGRSRYAIAIITKQMTQDLASIPQSSPLRVQNSRAFALAGDLESLCDTYLDELERNKPPRTGDIVENGKWNDFWPKAQGVILDLGQTLKKAGYGITDEMMDEAAKKRKENEPAERKK</sequence>
<feature type="compositionally biased region" description="Low complexity" evidence="1">
    <location>
        <begin position="39"/>
        <end position="50"/>
    </location>
</feature>
<proteinExistence type="predicted"/>
<accession>A0A8H7C2X9</accession>
<evidence type="ECO:0000313" key="3">
    <source>
        <dbReference type="Proteomes" id="UP000629468"/>
    </source>
</evidence>
<protein>
    <submittedName>
        <fullName evidence="2">Uncharacterized protein</fullName>
    </submittedName>
</protein>
<feature type="region of interest" description="Disordered" evidence="1">
    <location>
        <begin position="1"/>
        <end position="70"/>
    </location>
</feature>
<dbReference type="EMBL" id="JABXXO010000014">
    <property type="protein sequence ID" value="KAF7760654.1"/>
    <property type="molecule type" value="Genomic_DNA"/>
</dbReference>
<reference evidence="2 3" key="1">
    <citation type="journal article" name="Sci. Rep.">
        <title>Telomere-to-telomere assembled and centromere annotated genomes of the two main subspecies of the button mushroom Agaricus bisporus reveal especially polymorphic chromosome ends.</title>
        <authorList>
            <person name="Sonnenberg A.S.M."/>
            <person name="Sedaghat-Telgerd N."/>
            <person name="Lavrijssen B."/>
            <person name="Ohm R.A."/>
            <person name="Hendrickx P.M."/>
            <person name="Scholtmeijer K."/>
            <person name="Baars J.J.P."/>
            <person name="van Peer A."/>
        </authorList>
    </citation>
    <scope>NUCLEOTIDE SEQUENCE [LARGE SCALE GENOMIC DNA]</scope>
    <source>
        <strain evidence="2 3">H119_p4</strain>
    </source>
</reference>
<name>A0A8H7C2X9_AGABI</name>
<dbReference type="Proteomes" id="UP000629468">
    <property type="component" value="Unassembled WGS sequence"/>
</dbReference>